<gene>
    <name evidence="1" type="ORF">LWI29_007340</name>
</gene>
<comment type="caution">
    <text evidence="1">The sequence shown here is derived from an EMBL/GenBank/DDBJ whole genome shotgun (WGS) entry which is preliminary data.</text>
</comment>
<name>A0AA39T834_ACESA</name>
<organism evidence="1 2">
    <name type="scientific">Acer saccharum</name>
    <name type="common">Sugar maple</name>
    <dbReference type="NCBI Taxonomy" id="4024"/>
    <lineage>
        <taxon>Eukaryota</taxon>
        <taxon>Viridiplantae</taxon>
        <taxon>Streptophyta</taxon>
        <taxon>Embryophyta</taxon>
        <taxon>Tracheophyta</taxon>
        <taxon>Spermatophyta</taxon>
        <taxon>Magnoliopsida</taxon>
        <taxon>eudicotyledons</taxon>
        <taxon>Gunneridae</taxon>
        <taxon>Pentapetalae</taxon>
        <taxon>rosids</taxon>
        <taxon>malvids</taxon>
        <taxon>Sapindales</taxon>
        <taxon>Sapindaceae</taxon>
        <taxon>Hippocastanoideae</taxon>
        <taxon>Acereae</taxon>
        <taxon>Acer</taxon>
    </lineage>
</organism>
<evidence type="ECO:0000313" key="1">
    <source>
        <dbReference type="EMBL" id="KAK0603668.1"/>
    </source>
</evidence>
<dbReference type="AlphaFoldDB" id="A0AA39T834"/>
<accession>A0AA39T834</accession>
<reference evidence="1" key="1">
    <citation type="journal article" date="2022" name="Plant J.">
        <title>Strategies of tolerance reflected in two North American maple genomes.</title>
        <authorList>
            <person name="McEvoy S.L."/>
            <person name="Sezen U.U."/>
            <person name="Trouern-Trend A."/>
            <person name="McMahon S.M."/>
            <person name="Schaberg P.G."/>
            <person name="Yang J."/>
            <person name="Wegrzyn J.L."/>
            <person name="Swenson N.G."/>
        </authorList>
    </citation>
    <scope>NUCLEOTIDE SEQUENCE</scope>
    <source>
        <strain evidence="1">NS2018</strain>
    </source>
</reference>
<evidence type="ECO:0000313" key="2">
    <source>
        <dbReference type="Proteomes" id="UP001168877"/>
    </source>
</evidence>
<reference evidence="1" key="2">
    <citation type="submission" date="2023-06" db="EMBL/GenBank/DDBJ databases">
        <authorList>
            <person name="Swenson N.G."/>
            <person name="Wegrzyn J.L."/>
            <person name="Mcevoy S.L."/>
        </authorList>
    </citation>
    <scope>NUCLEOTIDE SEQUENCE</scope>
    <source>
        <strain evidence="1">NS2018</strain>
        <tissue evidence="1">Leaf</tissue>
    </source>
</reference>
<keyword evidence="2" id="KW-1185">Reference proteome</keyword>
<proteinExistence type="predicted"/>
<protein>
    <submittedName>
        <fullName evidence="1">Uncharacterized protein</fullName>
    </submittedName>
</protein>
<dbReference type="EMBL" id="JAUESC010000002">
    <property type="protein sequence ID" value="KAK0603668.1"/>
    <property type="molecule type" value="Genomic_DNA"/>
</dbReference>
<dbReference type="Proteomes" id="UP001168877">
    <property type="component" value="Unassembled WGS sequence"/>
</dbReference>
<sequence>MHLTPILTTWNLSPPMLLLELKSINRHQRHSRYSLNLPKQSAQVKVFMTGKTLIHQRNNVGCSSLLFKLKILVCLKYIEGRRSSRNASRNKSIQTNSKFEGIANAVGKAKG</sequence>